<dbReference type="InterPro" id="IPR026363">
    <property type="entry name" value="CxxC-x17-CxxC_dom"/>
</dbReference>
<dbReference type="EMBL" id="UINC01003466">
    <property type="protein sequence ID" value="SVA06561.1"/>
    <property type="molecule type" value="Genomic_DNA"/>
</dbReference>
<feature type="region of interest" description="Disordered" evidence="1">
    <location>
        <begin position="30"/>
        <end position="59"/>
    </location>
</feature>
<feature type="domain" description="CxxC-x17-CxxC" evidence="3">
    <location>
        <begin position="62"/>
        <end position="97"/>
    </location>
</feature>
<dbReference type="NCBIfam" id="TIGR04272">
    <property type="entry name" value="cxxc_cxxc_Mbark"/>
    <property type="match status" value="1"/>
</dbReference>
<accession>A0A381STD3</accession>
<evidence type="ECO:0000256" key="1">
    <source>
        <dbReference type="SAM" id="MobiDB-lite"/>
    </source>
</evidence>
<evidence type="ECO:0000259" key="2">
    <source>
        <dbReference type="Pfam" id="PF13451"/>
    </source>
</evidence>
<evidence type="ECO:0000259" key="3">
    <source>
        <dbReference type="Pfam" id="PF23477"/>
    </source>
</evidence>
<dbReference type="Pfam" id="PF23477">
    <property type="entry name" value="zf_Tbcl_2"/>
    <property type="match status" value="1"/>
</dbReference>
<dbReference type="AlphaFoldDB" id="A0A381STD3"/>
<name>A0A381STD3_9ZZZZ</name>
<dbReference type="Pfam" id="PF13451">
    <property type="entry name" value="zf_Tbcl"/>
    <property type="match status" value="1"/>
</dbReference>
<proteinExistence type="predicted"/>
<sequence length="108" mass="11919">MSYQDRNLTCVECGQSFIFSADDQSYHAEKGYTNEPKRCPSCRQSRRANRSSDGFGFDRGPREMHTVICAECGNEATVPFRPRGDRPVYCSDCFSRQGGGAGGGGGRY</sequence>
<protein>
    <submittedName>
        <fullName evidence="4">Uncharacterized protein</fullName>
    </submittedName>
</protein>
<evidence type="ECO:0000313" key="4">
    <source>
        <dbReference type="EMBL" id="SVA06561.1"/>
    </source>
</evidence>
<feature type="domain" description="Probable zinc-binding" evidence="2">
    <location>
        <begin position="4"/>
        <end position="50"/>
    </location>
</feature>
<organism evidence="4">
    <name type="scientific">marine metagenome</name>
    <dbReference type="NCBI Taxonomy" id="408172"/>
    <lineage>
        <taxon>unclassified sequences</taxon>
        <taxon>metagenomes</taxon>
        <taxon>ecological metagenomes</taxon>
    </lineage>
</organism>
<dbReference type="InterPro" id="IPR025306">
    <property type="entry name" value="Zn-bnd_dom_prob"/>
</dbReference>
<reference evidence="4" key="1">
    <citation type="submission" date="2018-05" db="EMBL/GenBank/DDBJ databases">
        <authorList>
            <person name="Lanie J.A."/>
            <person name="Ng W.-L."/>
            <person name="Kazmierczak K.M."/>
            <person name="Andrzejewski T.M."/>
            <person name="Davidsen T.M."/>
            <person name="Wayne K.J."/>
            <person name="Tettelin H."/>
            <person name="Glass J.I."/>
            <person name="Rusch D."/>
            <person name="Podicherti R."/>
            <person name="Tsui H.-C.T."/>
            <person name="Winkler M.E."/>
        </authorList>
    </citation>
    <scope>NUCLEOTIDE SEQUENCE</scope>
</reference>
<gene>
    <name evidence="4" type="ORF">METZ01_LOCUS59415</name>
</gene>